<gene>
    <name evidence="20" type="primary">yidC</name>
    <name evidence="20" type="ORF">K8V15_01110</name>
</gene>
<evidence type="ECO:0000256" key="9">
    <source>
        <dbReference type="ARBA" id="ARBA00023136"/>
    </source>
</evidence>
<evidence type="ECO:0000256" key="8">
    <source>
        <dbReference type="ARBA" id="ARBA00022989"/>
    </source>
</evidence>
<dbReference type="InterPro" id="IPR047196">
    <property type="entry name" value="YidC_ALB_C"/>
</dbReference>
<reference evidence="20" key="1">
    <citation type="journal article" date="2021" name="PeerJ">
        <title>Extensive microbial diversity within the chicken gut microbiome revealed by metagenomics and culture.</title>
        <authorList>
            <person name="Gilroy R."/>
            <person name="Ravi A."/>
            <person name="Getino M."/>
            <person name="Pursley I."/>
            <person name="Horton D.L."/>
            <person name="Alikhan N.F."/>
            <person name="Baker D."/>
            <person name="Gharbi K."/>
            <person name="Hall N."/>
            <person name="Watson M."/>
            <person name="Adriaenssens E.M."/>
            <person name="Foster-Nyarko E."/>
            <person name="Jarju S."/>
            <person name="Secka A."/>
            <person name="Antonio M."/>
            <person name="Oren A."/>
            <person name="Chaudhuri R.R."/>
            <person name="La Ragione R."/>
            <person name="Hildebrand F."/>
            <person name="Pallen M.J."/>
        </authorList>
    </citation>
    <scope>NUCLEOTIDE SEQUENCE</scope>
    <source>
        <strain evidence="20">ChiGjej3B3-7470</strain>
    </source>
</reference>
<reference evidence="20" key="2">
    <citation type="submission" date="2021-09" db="EMBL/GenBank/DDBJ databases">
        <authorList>
            <person name="Gilroy R."/>
        </authorList>
    </citation>
    <scope>NUCLEOTIDE SEQUENCE</scope>
    <source>
        <strain evidence="20">ChiGjej3B3-7470</strain>
    </source>
</reference>
<keyword evidence="10" id="KW-0143">Chaperone</keyword>
<feature type="transmembrane region" description="Helical" evidence="18">
    <location>
        <begin position="12"/>
        <end position="32"/>
    </location>
</feature>
<dbReference type="GO" id="GO:0005886">
    <property type="term" value="C:plasma membrane"/>
    <property type="evidence" value="ECO:0007669"/>
    <property type="project" value="UniProtKB-SubCell"/>
</dbReference>
<evidence type="ECO:0000256" key="6">
    <source>
        <dbReference type="ARBA" id="ARBA00022692"/>
    </source>
</evidence>
<name>A0A921ENG7_9ACTN</name>
<sequence>MGVLSAMMQPLYWVVSGLVVFFHWLFTPLLGADSGWNWTLAIVMLTVVIRTLLIPLFVKQINSARNMQLLQPKIAELQKKYGADRERLGQETMRLYQEEGVNPMASCLPLLLQMPIFLALFRVLEGVSSGNIRGAWFKDNPDLVSSLQNADIFGAKLASRLFPMDSFGPTQIVGIVLVILMVGVFFVTQLQLMRKNMPPESQVGQAAQMQKMMLYFFPVVYAASAVVIPIGVLIYWLTSNVWTMAQQGLLIRNNPAPNTPAYIDWEERMLAKGKDPQAIVNARAEKRRKNKKTNTNPRNIRPAATAAADGEATTAEAPKVVRQQVTRQTVRTGEDGRRVVTRQQPRQAPRSARKKKN</sequence>
<dbReference type="NCBIfam" id="TIGR03592">
    <property type="entry name" value="yidC_oxa1_cterm"/>
    <property type="match status" value="1"/>
</dbReference>
<feature type="region of interest" description="Disordered" evidence="17">
    <location>
        <begin position="283"/>
        <end position="357"/>
    </location>
</feature>
<evidence type="ECO:0000256" key="14">
    <source>
        <dbReference type="ARBA" id="ARBA00033245"/>
    </source>
</evidence>
<evidence type="ECO:0000256" key="3">
    <source>
        <dbReference type="ARBA" id="ARBA00015325"/>
    </source>
</evidence>
<feature type="transmembrane region" description="Helical" evidence="18">
    <location>
        <begin position="213"/>
        <end position="237"/>
    </location>
</feature>
<keyword evidence="9 18" id="KW-0472">Membrane</keyword>
<evidence type="ECO:0000256" key="5">
    <source>
        <dbReference type="ARBA" id="ARBA00022475"/>
    </source>
</evidence>
<keyword evidence="5" id="KW-1003">Cell membrane</keyword>
<dbReference type="InterPro" id="IPR023298">
    <property type="entry name" value="ATPase_P-typ_TM_dom_sf"/>
</dbReference>
<evidence type="ECO:0000313" key="21">
    <source>
        <dbReference type="Proteomes" id="UP000712713"/>
    </source>
</evidence>
<dbReference type="GO" id="GO:0032977">
    <property type="term" value="F:membrane insertase activity"/>
    <property type="evidence" value="ECO:0007669"/>
    <property type="project" value="InterPro"/>
</dbReference>
<evidence type="ECO:0000256" key="12">
    <source>
        <dbReference type="ARBA" id="ARBA00026028"/>
    </source>
</evidence>
<dbReference type="Pfam" id="PF02096">
    <property type="entry name" value="60KD_IMP"/>
    <property type="match status" value="1"/>
</dbReference>
<evidence type="ECO:0000256" key="11">
    <source>
        <dbReference type="ARBA" id="ARBA00025034"/>
    </source>
</evidence>
<comment type="function">
    <text evidence="11">Required for the insertion and/or proper folding and/or complex formation of integral membrane proteins into the membrane. Involved in integration of membrane proteins that insert both dependently and independently of the Sec translocase complex, as well as at least some lipoproteins. Aids folding of multispanning membrane proteins.</text>
</comment>
<evidence type="ECO:0000259" key="19">
    <source>
        <dbReference type="Pfam" id="PF02096"/>
    </source>
</evidence>
<evidence type="ECO:0000256" key="4">
    <source>
        <dbReference type="ARBA" id="ARBA00022448"/>
    </source>
</evidence>
<dbReference type="PANTHER" id="PTHR12428:SF65">
    <property type="entry name" value="CYTOCHROME C OXIDASE ASSEMBLY PROTEIN COX18, MITOCHONDRIAL"/>
    <property type="match status" value="1"/>
</dbReference>
<dbReference type="EMBL" id="DYZF01000031">
    <property type="protein sequence ID" value="HJE50581.1"/>
    <property type="molecule type" value="Genomic_DNA"/>
</dbReference>
<comment type="caution">
    <text evidence="20">The sequence shown here is derived from an EMBL/GenBank/DDBJ whole genome shotgun (WGS) entry which is preliminary data.</text>
</comment>
<dbReference type="Proteomes" id="UP000712713">
    <property type="component" value="Unassembled WGS sequence"/>
</dbReference>
<feature type="domain" description="Membrane insertase YidC/Oxa/ALB C-terminal" evidence="19">
    <location>
        <begin position="38"/>
        <end position="249"/>
    </location>
</feature>
<keyword evidence="8 18" id="KW-1133">Transmembrane helix</keyword>
<feature type="transmembrane region" description="Helical" evidence="18">
    <location>
        <begin position="38"/>
        <end position="58"/>
    </location>
</feature>
<comment type="subunit">
    <text evidence="12">Interacts with the Sec translocase complex via SecD. Specifically interacts with transmembrane segments of nascent integral membrane proteins during membrane integration.</text>
</comment>
<evidence type="ECO:0000256" key="7">
    <source>
        <dbReference type="ARBA" id="ARBA00022927"/>
    </source>
</evidence>
<comment type="similarity">
    <text evidence="2">Belongs to the OXA1/ALB3/YidC family. Type 1 subfamily.</text>
</comment>
<evidence type="ECO:0000256" key="15">
    <source>
        <dbReference type="ARBA" id="ARBA00033342"/>
    </source>
</evidence>
<evidence type="ECO:0000256" key="18">
    <source>
        <dbReference type="SAM" id="Phobius"/>
    </source>
</evidence>
<dbReference type="PANTHER" id="PTHR12428">
    <property type="entry name" value="OXA1"/>
    <property type="match status" value="1"/>
</dbReference>
<feature type="transmembrane region" description="Helical" evidence="18">
    <location>
        <begin position="172"/>
        <end position="192"/>
    </location>
</feature>
<dbReference type="InterPro" id="IPR001708">
    <property type="entry name" value="YidC/ALB3/OXA1/COX18"/>
</dbReference>
<dbReference type="AlphaFoldDB" id="A0A921ENG7"/>
<accession>A0A921ENG7</accession>
<dbReference type="SUPFAM" id="SSF81665">
    <property type="entry name" value="Calcium ATPase, transmembrane domain M"/>
    <property type="match status" value="1"/>
</dbReference>
<proteinExistence type="inferred from homology"/>
<evidence type="ECO:0000256" key="2">
    <source>
        <dbReference type="ARBA" id="ARBA00010527"/>
    </source>
</evidence>
<keyword evidence="4" id="KW-0813">Transport</keyword>
<evidence type="ECO:0000256" key="1">
    <source>
        <dbReference type="ARBA" id="ARBA00004651"/>
    </source>
</evidence>
<dbReference type="NCBIfam" id="NF002350">
    <property type="entry name" value="PRK01315.1"/>
    <property type="match status" value="1"/>
</dbReference>
<evidence type="ECO:0000256" key="16">
    <source>
        <dbReference type="RuleBase" id="RU003945"/>
    </source>
</evidence>
<evidence type="ECO:0000256" key="10">
    <source>
        <dbReference type="ARBA" id="ARBA00023186"/>
    </source>
</evidence>
<dbReference type="CDD" id="cd20070">
    <property type="entry name" value="5TM_YidC_Alb3"/>
    <property type="match status" value="1"/>
</dbReference>
<dbReference type="InterPro" id="IPR028055">
    <property type="entry name" value="YidC/Oxa/ALB_C"/>
</dbReference>
<evidence type="ECO:0000256" key="17">
    <source>
        <dbReference type="SAM" id="MobiDB-lite"/>
    </source>
</evidence>
<keyword evidence="7" id="KW-0653">Protein transport</keyword>
<protein>
    <recommendedName>
        <fullName evidence="3">Membrane protein insertase YidC</fullName>
    </recommendedName>
    <alternativeName>
        <fullName evidence="15">Foldase YidC</fullName>
    </alternativeName>
    <alternativeName>
        <fullName evidence="14">Membrane integrase YidC</fullName>
    </alternativeName>
    <alternativeName>
        <fullName evidence="13">Membrane protein YidC</fullName>
    </alternativeName>
</protein>
<organism evidence="20 21">
    <name type="scientific">Tessaracoccus flavescens</name>
    <dbReference type="NCBI Taxonomy" id="399497"/>
    <lineage>
        <taxon>Bacteria</taxon>
        <taxon>Bacillati</taxon>
        <taxon>Actinomycetota</taxon>
        <taxon>Actinomycetes</taxon>
        <taxon>Propionibacteriales</taxon>
        <taxon>Propionibacteriaceae</taxon>
        <taxon>Tessaracoccus</taxon>
    </lineage>
</organism>
<feature type="compositionally biased region" description="Low complexity" evidence="17">
    <location>
        <begin position="293"/>
        <end position="331"/>
    </location>
</feature>
<evidence type="ECO:0000256" key="13">
    <source>
        <dbReference type="ARBA" id="ARBA00031538"/>
    </source>
</evidence>
<keyword evidence="6 16" id="KW-0812">Transmembrane</keyword>
<dbReference type="GO" id="GO:0051205">
    <property type="term" value="P:protein insertion into membrane"/>
    <property type="evidence" value="ECO:0007669"/>
    <property type="project" value="TreeGrafter"/>
</dbReference>
<evidence type="ECO:0000313" key="20">
    <source>
        <dbReference type="EMBL" id="HJE50581.1"/>
    </source>
</evidence>
<comment type="subcellular location">
    <subcellularLocation>
        <location evidence="1">Cell membrane</location>
        <topology evidence="1">Multi-pass membrane protein</topology>
    </subcellularLocation>
    <subcellularLocation>
        <location evidence="16">Membrane</location>
        <topology evidence="16">Multi-pass membrane protein</topology>
    </subcellularLocation>
</comment>
<dbReference type="GO" id="GO:0015031">
    <property type="term" value="P:protein transport"/>
    <property type="evidence" value="ECO:0007669"/>
    <property type="project" value="UniProtKB-KW"/>
</dbReference>